<reference evidence="1 2" key="1">
    <citation type="submission" date="2015-01" db="EMBL/GenBank/DDBJ databases">
        <title>Genome of Sphingomonas taxi strain 30a.</title>
        <authorList>
            <person name="Eevers N."/>
            <person name="Van Hamme J."/>
            <person name="Bottos E."/>
            <person name="Weyens N."/>
            <person name="Vangronsveld J."/>
        </authorList>
    </citation>
    <scope>NUCLEOTIDE SEQUENCE [LARGE SCALE GENOMIC DNA]</scope>
    <source>
        <strain evidence="1 2">30a</strain>
    </source>
</reference>
<evidence type="ECO:0008006" key="3">
    <source>
        <dbReference type="Google" id="ProtNLM"/>
    </source>
</evidence>
<evidence type="ECO:0000313" key="1">
    <source>
        <dbReference type="EMBL" id="KIU26718.1"/>
    </source>
</evidence>
<sequence>MGKATFTEWAGQGGAGCYRHRGRAMLLIADSDMGDAADAAIAAAGGRPLRRIAWADVEAGLAAVVAAPVVLAEAGGVDPERLEQALPALGRFLDAMETRGVVTFATDQIDLVARHLMDAPVELLCDATIPQRALALAQAALPRALMLNDSMPDRVEDDRHAYSSQGAESDDQHIRRMAEGIAQISRITAGLLSHTAPAEAGPGTRDLADRRRSFASEPAAGGQVVTPQEVRRVIQLRQSRSRFFGQFIGEGLFEDPAWDMLLDLFAAELEGNRVSVSSLCIAAGVAPTTALRWIARMTDMGLFVRHPDPVDRRRAFMTLSPRASEAMRAYLVAARKA</sequence>
<accession>A0A0D1JZR0</accession>
<name>A0A0D1JZR0_9SPHN</name>
<dbReference type="AlphaFoldDB" id="A0A0D1JZR0"/>
<dbReference type="PATRIC" id="fig|1549858.7.peg.2343"/>
<comment type="caution">
    <text evidence="1">The sequence shown here is derived from an EMBL/GenBank/DDBJ whole genome shotgun (WGS) entry which is preliminary data.</text>
</comment>
<dbReference type="InterPro" id="IPR036390">
    <property type="entry name" value="WH_DNA-bd_sf"/>
</dbReference>
<protein>
    <recommendedName>
        <fullName evidence="3">HTH marR-type domain-containing protein</fullName>
    </recommendedName>
</protein>
<dbReference type="Proteomes" id="UP000033203">
    <property type="component" value="Unassembled WGS sequence"/>
</dbReference>
<dbReference type="Gene3D" id="1.10.10.10">
    <property type="entry name" value="Winged helix-like DNA-binding domain superfamily/Winged helix DNA-binding domain"/>
    <property type="match status" value="1"/>
</dbReference>
<organism evidence="1 2">
    <name type="scientific">Sphingomonas melonis</name>
    <dbReference type="NCBI Taxonomy" id="152682"/>
    <lineage>
        <taxon>Bacteria</taxon>
        <taxon>Pseudomonadati</taxon>
        <taxon>Pseudomonadota</taxon>
        <taxon>Alphaproteobacteria</taxon>
        <taxon>Sphingomonadales</taxon>
        <taxon>Sphingomonadaceae</taxon>
        <taxon>Sphingomonas</taxon>
    </lineage>
</organism>
<gene>
    <name evidence="1" type="ORF">SR41_13195</name>
</gene>
<dbReference type="InterPro" id="IPR036388">
    <property type="entry name" value="WH-like_DNA-bd_sf"/>
</dbReference>
<evidence type="ECO:0000313" key="2">
    <source>
        <dbReference type="Proteomes" id="UP000033203"/>
    </source>
</evidence>
<proteinExistence type="predicted"/>
<dbReference type="SUPFAM" id="SSF46785">
    <property type="entry name" value="Winged helix' DNA-binding domain"/>
    <property type="match status" value="1"/>
</dbReference>
<dbReference type="EMBL" id="JXTP01000064">
    <property type="protein sequence ID" value="KIU26718.1"/>
    <property type="molecule type" value="Genomic_DNA"/>
</dbReference>